<dbReference type="PROSITE" id="PS50878">
    <property type="entry name" value="RT_POL"/>
    <property type="match status" value="1"/>
</dbReference>
<proteinExistence type="predicted"/>
<dbReference type="Proteomes" id="UP000765509">
    <property type="component" value="Unassembled WGS sequence"/>
</dbReference>
<dbReference type="SUPFAM" id="SSF56672">
    <property type="entry name" value="DNA/RNA polymerases"/>
    <property type="match status" value="1"/>
</dbReference>
<reference evidence="2" key="1">
    <citation type="submission" date="2021-03" db="EMBL/GenBank/DDBJ databases">
        <title>Draft genome sequence of rust myrtle Austropuccinia psidii MF-1, a brazilian biotype.</title>
        <authorList>
            <person name="Quecine M.C."/>
            <person name="Pachon D.M.R."/>
            <person name="Bonatelli M.L."/>
            <person name="Correr F.H."/>
            <person name="Franceschini L.M."/>
            <person name="Leite T.F."/>
            <person name="Margarido G.R.A."/>
            <person name="Almeida C.A."/>
            <person name="Ferrarezi J.A."/>
            <person name="Labate C.A."/>
        </authorList>
    </citation>
    <scope>NUCLEOTIDE SEQUENCE</scope>
    <source>
        <strain evidence="2">MF-1</strain>
    </source>
</reference>
<protein>
    <recommendedName>
        <fullName evidence="1">Reverse transcriptase domain-containing protein</fullName>
    </recommendedName>
</protein>
<accession>A0A9Q3PBL8</accession>
<dbReference type="OrthoDB" id="1750432at2759"/>
<dbReference type="InterPro" id="IPR043502">
    <property type="entry name" value="DNA/RNA_pol_sf"/>
</dbReference>
<dbReference type="InterPro" id="IPR000477">
    <property type="entry name" value="RT_dom"/>
</dbReference>
<dbReference type="EMBL" id="AVOT02062209">
    <property type="protein sequence ID" value="MBW0555290.1"/>
    <property type="molecule type" value="Genomic_DNA"/>
</dbReference>
<keyword evidence="3" id="KW-1185">Reference proteome</keyword>
<name>A0A9Q3PBL8_9BASI</name>
<evidence type="ECO:0000259" key="1">
    <source>
        <dbReference type="PROSITE" id="PS50878"/>
    </source>
</evidence>
<sequence length="171" mass="19528">MPFGLINAPAFFQNLVNNIFSDLLDVYVVVYLDDIMVSPKSEEDHFTHVSTVLDRGRANNLFPKVSKCLSNFSSVECLGYAVSSEALKVDQAKVQKILNWPPPRNLKALQSFIGFANFYHCFIKIHSSTIRSITKFLRRDSAFPLNEEAPFQFHQFKEAFTTTPILLYPPF</sequence>
<evidence type="ECO:0000313" key="3">
    <source>
        <dbReference type="Proteomes" id="UP000765509"/>
    </source>
</evidence>
<dbReference type="CDD" id="cd01647">
    <property type="entry name" value="RT_LTR"/>
    <property type="match status" value="1"/>
</dbReference>
<dbReference type="PANTHER" id="PTHR33064:SF37">
    <property type="entry name" value="RIBONUCLEASE H"/>
    <property type="match status" value="1"/>
</dbReference>
<dbReference type="Pfam" id="PF00078">
    <property type="entry name" value="RVT_1"/>
    <property type="match status" value="1"/>
</dbReference>
<feature type="domain" description="Reverse transcriptase" evidence="1">
    <location>
        <begin position="1"/>
        <end position="82"/>
    </location>
</feature>
<evidence type="ECO:0000313" key="2">
    <source>
        <dbReference type="EMBL" id="MBW0555290.1"/>
    </source>
</evidence>
<dbReference type="InterPro" id="IPR043128">
    <property type="entry name" value="Rev_trsase/Diguanyl_cyclase"/>
</dbReference>
<organism evidence="2 3">
    <name type="scientific">Austropuccinia psidii MF-1</name>
    <dbReference type="NCBI Taxonomy" id="1389203"/>
    <lineage>
        <taxon>Eukaryota</taxon>
        <taxon>Fungi</taxon>
        <taxon>Dikarya</taxon>
        <taxon>Basidiomycota</taxon>
        <taxon>Pucciniomycotina</taxon>
        <taxon>Pucciniomycetes</taxon>
        <taxon>Pucciniales</taxon>
        <taxon>Sphaerophragmiaceae</taxon>
        <taxon>Austropuccinia</taxon>
    </lineage>
</organism>
<dbReference type="PANTHER" id="PTHR33064">
    <property type="entry name" value="POL PROTEIN"/>
    <property type="match status" value="1"/>
</dbReference>
<dbReference type="Gene3D" id="3.30.70.270">
    <property type="match status" value="2"/>
</dbReference>
<dbReference type="AlphaFoldDB" id="A0A9Q3PBL8"/>
<gene>
    <name evidence="2" type="ORF">O181_095005</name>
</gene>
<dbReference type="InterPro" id="IPR051320">
    <property type="entry name" value="Viral_Replic_Matur_Polypro"/>
</dbReference>
<comment type="caution">
    <text evidence="2">The sequence shown here is derived from an EMBL/GenBank/DDBJ whole genome shotgun (WGS) entry which is preliminary data.</text>
</comment>